<name>A0A6J5L2L2_9CAUD</name>
<sequence>MDRQIRSIEKKIKKDTKGEEKSLKKLEKADKKRDKIVDIGKKAMKKGCK</sequence>
<feature type="region of interest" description="Disordered" evidence="1">
    <location>
        <begin position="1"/>
        <end position="27"/>
    </location>
</feature>
<gene>
    <name evidence="2" type="ORF">UFOVP80_54</name>
</gene>
<dbReference type="EMBL" id="LR796205">
    <property type="protein sequence ID" value="CAB4126750.1"/>
    <property type="molecule type" value="Genomic_DNA"/>
</dbReference>
<evidence type="ECO:0000313" key="2">
    <source>
        <dbReference type="EMBL" id="CAB4126750.1"/>
    </source>
</evidence>
<accession>A0A6J5L2L2</accession>
<reference evidence="2" key="1">
    <citation type="submission" date="2020-04" db="EMBL/GenBank/DDBJ databases">
        <authorList>
            <person name="Chiriac C."/>
            <person name="Salcher M."/>
            <person name="Ghai R."/>
            <person name="Kavagutti S V."/>
        </authorList>
    </citation>
    <scope>NUCLEOTIDE SEQUENCE</scope>
</reference>
<proteinExistence type="predicted"/>
<evidence type="ECO:0000256" key="1">
    <source>
        <dbReference type="SAM" id="MobiDB-lite"/>
    </source>
</evidence>
<organism evidence="2">
    <name type="scientific">uncultured Caudovirales phage</name>
    <dbReference type="NCBI Taxonomy" id="2100421"/>
    <lineage>
        <taxon>Viruses</taxon>
        <taxon>Duplodnaviria</taxon>
        <taxon>Heunggongvirae</taxon>
        <taxon>Uroviricota</taxon>
        <taxon>Caudoviricetes</taxon>
        <taxon>Peduoviridae</taxon>
        <taxon>Maltschvirus</taxon>
        <taxon>Maltschvirus maltsch</taxon>
    </lineage>
</organism>
<protein>
    <submittedName>
        <fullName evidence="2">Uncharacterized protein</fullName>
    </submittedName>
</protein>